<dbReference type="AlphaFoldDB" id="A0A9W3YLB0"/>
<dbReference type="GO" id="GO:0005524">
    <property type="term" value="F:ATP binding"/>
    <property type="evidence" value="ECO:0007669"/>
    <property type="project" value="UniProtKB-KW"/>
</dbReference>
<dbReference type="PROSITE" id="PS00211">
    <property type="entry name" value="ABC_TRANSPORTER_1"/>
    <property type="match status" value="1"/>
</dbReference>
<accession>A0A9W3YLB0</accession>
<dbReference type="InterPro" id="IPR003593">
    <property type="entry name" value="AAA+_ATPase"/>
</dbReference>
<evidence type="ECO:0000256" key="1">
    <source>
        <dbReference type="ARBA" id="ARBA00005417"/>
    </source>
</evidence>
<dbReference type="PANTHER" id="PTHR42711:SF5">
    <property type="entry name" value="ABC TRANSPORTER ATP-BINDING PROTEIN NATA"/>
    <property type="match status" value="1"/>
</dbReference>
<dbReference type="SMART" id="SM00382">
    <property type="entry name" value="AAA"/>
    <property type="match status" value="1"/>
</dbReference>
<dbReference type="Proteomes" id="UP000269847">
    <property type="component" value="Plasmid p.1"/>
</dbReference>
<evidence type="ECO:0000313" key="6">
    <source>
        <dbReference type="Proteomes" id="UP000269847"/>
    </source>
</evidence>
<name>A0A9W3YLB0_BACTU</name>
<evidence type="ECO:0000256" key="3">
    <source>
        <dbReference type="ARBA" id="ARBA00022741"/>
    </source>
</evidence>
<dbReference type="EMBL" id="CP032614">
    <property type="protein sequence ID" value="AYF85505.1"/>
    <property type="molecule type" value="Genomic_DNA"/>
</dbReference>
<dbReference type="Pfam" id="PF00005">
    <property type="entry name" value="ABC_tran"/>
    <property type="match status" value="1"/>
</dbReference>
<dbReference type="InterPro" id="IPR027417">
    <property type="entry name" value="P-loop_NTPase"/>
</dbReference>
<dbReference type="SUPFAM" id="SSF52540">
    <property type="entry name" value="P-loop containing nucleoside triphosphate hydrolases"/>
    <property type="match status" value="1"/>
</dbReference>
<sequence>MQLKKEVYRVDSIYKEFNKGKKVANSDVSFTIHQGEIFGLLGPNGAGKSTLIKQMVGQLKPTKGKIYLYGQDVLQDSYYVMNNVAYYSQETFALHKLKVHEAIYFTAMLRGVKNQEARNETEELLELLDLTKLRNMYVKNLSGGQRRMVGFATCLTGKLPILILDEPTNDLDPVKRNMVWNLLQKKNREEGTTIILVTHNLLEAEKIVDRIAVINRGKVIAVDYVGRLKQSVDQRYKLEISSMFEEGDKLKTNMSKYGEIQILTENRFRVLIPNKKLKSVIGEIIQYLEVVRCEEYRIIPPSLEDVYLHYEGRD</sequence>
<evidence type="ECO:0000256" key="2">
    <source>
        <dbReference type="ARBA" id="ARBA00022448"/>
    </source>
</evidence>
<keyword evidence="3" id="KW-0547">Nucleotide-binding</keyword>
<dbReference type="RefSeq" id="WP_061884872.1">
    <property type="nucleotide sequence ID" value="NZ_CP014283.1"/>
</dbReference>
<dbReference type="GO" id="GO:0016887">
    <property type="term" value="F:ATP hydrolysis activity"/>
    <property type="evidence" value="ECO:0007669"/>
    <property type="project" value="InterPro"/>
</dbReference>
<evidence type="ECO:0000313" key="5">
    <source>
        <dbReference type="EMBL" id="AYF85505.1"/>
    </source>
</evidence>
<protein>
    <submittedName>
        <fullName evidence="5">ABC transporter ATP-binding protein</fullName>
    </submittedName>
</protein>
<dbReference type="InterPro" id="IPR017871">
    <property type="entry name" value="ABC_transporter-like_CS"/>
</dbReference>
<geneLocation type="plasmid" evidence="5 6">
    <name>p.1</name>
</geneLocation>
<keyword evidence="4 5" id="KW-0067">ATP-binding</keyword>
<dbReference type="InterPro" id="IPR050763">
    <property type="entry name" value="ABC_transporter_ATP-binding"/>
</dbReference>
<dbReference type="Gene3D" id="3.40.50.300">
    <property type="entry name" value="P-loop containing nucleotide triphosphate hydrolases"/>
    <property type="match status" value="1"/>
</dbReference>
<keyword evidence="5" id="KW-0614">Plasmid</keyword>
<dbReference type="InterPro" id="IPR003439">
    <property type="entry name" value="ABC_transporter-like_ATP-bd"/>
</dbReference>
<dbReference type="PROSITE" id="PS50893">
    <property type="entry name" value="ABC_TRANSPORTER_2"/>
    <property type="match status" value="1"/>
</dbReference>
<comment type="similarity">
    <text evidence="1">Belongs to the ABC transporter superfamily.</text>
</comment>
<keyword evidence="2" id="KW-0813">Transport</keyword>
<dbReference type="PANTHER" id="PTHR42711">
    <property type="entry name" value="ABC TRANSPORTER ATP-BINDING PROTEIN"/>
    <property type="match status" value="1"/>
</dbReference>
<proteinExistence type="inferred from homology"/>
<gene>
    <name evidence="5" type="ORF">D7J84_31705</name>
</gene>
<reference evidence="5 6" key="1">
    <citation type="submission" date="2018-09" db="EMBL/GenBank/DDBJ databases">
        <title>Complete genome of Bacillus thuringiensis strain QZL38.</title>
        <authorList>
            <person name="Song F."/>
        </authorList>
    </citation>
    <scope>NUCLEOTIDE SEQUENCE [LARGE SCALE GENOMIC DNA]</scope>
    <source>
        <strain evidence="5 6">QZL38</strain>
        <plasmid evidence="5 6">p.1</plasmid>
    </source>
</reference>
<evidence type="ECO:0000256" key="4">
    <source>
        <dbReference type="ARBA" id="ARBA00022840"/>
    </source>
</evidence>
<organism evidence="5 6">
    <name type="scientific">Bacillus thuringiensis</name>
    <dbReference type="NCBI Taxonomy" id="1428"/>
    <lineage>
        <taxon>Bacteria</taxon>
        <taxon>Bacillati</taxon>
        <taxon>Bacillota</taxon>
        <taxon>Bacilli</taxon>
        <taxon>Bacillales</taxon>
        <taxon>Bacillaceae</taxon>
        <taxon>Bacillus</taxon>
        <taxon>Bacillus cereus group</taxon>
    </lineage>
</organism>